<name>A0A2W4RBX6_9GAMM</name>
<keyword evidence="6" id="KW-0808">Transferase</keyword>
<evidence type="ECO:0000256" key="4">
    <source>
        <dbReference type="ARBA" id="ARBA00023136"/>
    </source>
</evidence>
<dbReference type="InterPro" id="IPR007318">
    <property type="entry name" value="Phopholipid_MeTrfase"/>
</dbReference>
<evidence type="ECO:0000313" key="7">
    <source>
        <dbReference type="Proteomes" id="UP000249396"/>
    </source>
</evidence>
<keyword evidence="2 5" id="KW-0812">Transmembrane</keyword>
<dbReference type="AlphaFoldDB" id="A0A2W4RBX6"/>
<sequence>MLFTVFVPGAVTLYVPYSLLSRSGGNLEPTNLFLVFPASVCILLGVVIYLRCAWDFAVEGLGTPAPIDPPKKLVVAGLYRRTRNPMYQGILLILLAECLLFPNRSLSVYAVSVALAFHVFVVLYEEPALGTRFGVSYKDYCRKVPRWGFAFRPFSI</sequence>
<feature type="transmembrane region" description="Helical" evidence="5">
    <location>
        <begin position="31"/>
        <end position="50"/>
    </location>
</feature>
<keyword evidence="6" id="KW-0489">Methyltransferase</keyword>
<evidence type="ECO:0000313" key="6">
    <source>
        <dbReference type="EMBL" id="PZN77358.1"/>
    </source>
</evidence>
<comment type="subcellular location">
    <subcellularLocation>
        <location evidence="1">Endomembrane system</location>
        <topology evidence="1">Multi-pass membrane protein</topology>
    </subcellularLocation>
</comment>
<protein>
    <submittedName>
        <fullName evidence="6">Isoprenylcysteine carboxylmethyltransferase family protein</fullName>
    </submittedName>
</protein>
<evidence type="ECO:0000256" key="5">
    <source>
        <dbReference type="SAM" id="Phobius"/>
    </source>
</evidence>
<dbReference type="Gene3D" id="1.20.120.1630">
    <property type="match status" value="1"/>
</dbReference>
<comment type="caution">
    <text evidence="6">The sequence shown here is derived from an EMBL/GenBank/DDBJ whole genome shotgun (WGS) entry which is preliminary data.</text>
</comment>
<reference evidence="6 7" key="1">
    <citation type="journal article" date="2018" name="Aquat. Microb. Ecol.">
        <title>Gammaproteobacterial methanotrophs dominate.</title>
        <authorList>
            <person name="Rissanen A.J."/>
            <person name="Saarenheimo J."/>
            <person name="Tiirola M."/>
            <person name="Peura S."/>
            <person name="Aalto S.L."/>
            <person name="Karvinen A."/>
            <person name="Nykanen H."/>
        </authorList>
    </citation>
    <scope>NUCLEOTIDE SEQUENCE [LARGE SCALE GENOMIC DNA]</scope>
    <source>
        <strain evidence="6">AMbin10</strain>
    </source>
</reference>
<keyword evidence="4 5" id="KW-0472">Membrane</keyword>
<organism evidence="6 7">
    <name type="scientific">Candidatus Methylumidiphilus alinenensis</name>
    <dbReference type="NCBI Taxonomy" id="2202197"/>
    <lineage>
        <taxon>Bacteria</taxon>
        <taxon>Pseudomonadati</taxon>
        <taxon>Pseudomonadota</taxon>
        <taxon>Gammaproteobacteria</taxon>
        <taxon>Methylococcales</taxon>
        <taxon>Candidatus Methylumidiphilus</taxon>
    </lineage>
</organism>
<dbReference type="EMBL" id="QJPH01000337">
    <property type="protein sequence ID" value="PZN77358.1"/>
    <property type="molecule type" value="Genomic_DNA"/>
</dbReference>
<feature type="transmembrane region" description="Helical" evidence="5">
    <location>
        <begin position="108"/>
        <end position="124"/>
    </location>
</feature>
<dbReference type="Pfam" id="PF04191">
    <property type="entry name" value="PEMT"/>
    <property type="match status" value="1"/>
</dbReference>
<evidence type="ECO:0000256" key="2">
    <source>
        <dbReference type="ARBA" id="ARBA00022692"/>
    </source>
</evidence>
<dbReference type="GO" id="GO:0008168">
    <property type="term" value="F:methyltransferase activity"/>
    <property type="evidence" value="ECO:0007669"/>
    <property type="project" value="UniProtKB-KW"/>
</dbReference>
<dbReference type="GO" id="GO:0012505">
    <property type="term" value="C:endomembrane system"/>
    <property type="evidence" value="ECO:0007669"/>
    <property type="project" value="UniProtKB-SubCell"/>
</dbReference>
<evidence type="ECO:0000256" key="1">
    <source>
        <dbReference type="ARBA" id="ARBA00004127"/>
    </source>
</evidence>
<proteinExistence type="predicted"/>
<accession>A0A2W4RBX6</accession>
<dbReference type="Proteomes" id="UP000249396">
    <property type="component" value="Unassembled WGS sequence"/>
</dbReference>
<dbReference type="GO" id="GO:0032259">
    <property type="term" value="P:methylation"/>
    <property type="evidence" value="ECO:0007669"/>
    <property type="project" value="UniProtKB-KW"/>
</dbReference>
<gene>
    <name evidence="6" type="ORF">DM484_14930</name>
</gene>
<keyword evidence="3 5" id="KW-1133">Transmembrane helix</keyword>
<evidence type="ECO:0000256" key="3">
    <source>
        <dbReference type="ARBA" id="ARBA00022989"/>
    </source>
</evidence>